<evidence type="ECO:0000256" key="1">
    <source>
        <dbReference type="ARBA" id="ARBA00004123"/>
    </source>
</evidence>
<name>A0A6G1HHB8_9PEZI</name>
<gene>
    <name evidence="7" type="ORF">K402DRAFT_344988</name>
</gene>
<sequence length="1408" mass="153195">MQCYTDLTPPTAVTHAVSLPFLSPKTNNLVVAKTSLLQVFQFKSIVTDAESKSYTDPKNPATLSTLGDSFIGDDIQLQRTENTTKLVLVSEHVLSGTVVGFARVKLENTRTGGDALLIAFKDAKLSLIEWDPENHSIVTVSIHYYEGEELLSTPWAVPLNQSQSCLSVDPQARCAALKFNARSLAILPFRYTDDEIVEDDFDIEMDFGNAEDKRLRKEKLPNGDVNDGEGLTPYKSSFVLSLTALEPTLTHPVHFAFLHEYREPTFGILSSSKAPASSLLSQRKDCVEYNVLALDLEHRASTTLISVQSLPIDLFMVFPLPLPVGGALLIGSNELVHVDQSGKTNAVAVNEFAKQSSSFNMNDQAELALKLEGCTVESLGSETGDLLLITSMGALAIISFQLDGRSVSALSVHKVAENQGGQVLNAAMSSAALLSRGRMFLGSEKGDSAVLGWTSKAASLTLSRKRSHADMLGQEAEVDSGADEDDDDDVDDLYGTEESPKKQKVTIDATTSENYTFRVHDRLISLAPITDFALRKPKPFQDSVELVTLTGRGGAGAVTVMQRDICPGALGELYDIDPVRAAWSVQARYSDARPAENQQSEDAYPNYMIVSRSKNGTEESAVYKLVGNGLRPAEVSLGDFDAEGATVDAGTLAEGTRIIQVQKAQIKSFEADFSLAQILPMEDDNGDELAISSATFCDPYVLIIREDSSMSVLQVDSKGELEELDRGDGIKACNWLSGCLYKPTSATQGMLACLLNADGGLHIFQLPDLSKAIFVAEGLKYLPFVLTPEYSSRRSAAMEILAEIMVADIGDAVSKSPYMIVRTASDDLVMYEPYHYPQRDPSQPFTTNLRWKKISQPRLAHAVDDTASDIEESDERGKLKALADVNGYSTVVQAGQSPCLVLKEASTTPKLVNVRLSGHVKNICSFQQEHHDRDAGSWGMHFSYVDETGKIRSVQIPADYTFGTTGWAIRKTPLHQDVQGICYYGPKDVHVVATGRLRDFVLPDDDFHTDWNKEDIAARPQVETSAISIFHPQSQSIVDTFELEQAEVVLCTEVLNLEVSEITHVRKALIGVGTAVVRGEDLTTNGNIYIFEIITVVPEPGQPHTNVKLKLISREEVKGAVTALSDIGTQGFFLVAQGQKCMVRGLKEDNTLLPLAFMDMQCHVTVGKALGGTGMALMGDALEGLWFVGYTEDPYKMIQLGKSKSRMEIVAAEFLPANRSLFIVAADAECNLHILQYEPDDPKSLSGHRLINRSVFRIGHLPTTMKLLTSSIFETTDATPNGIATNGAVPEPSITSPLSQILLATQSGSLAVVTPVDEHMYRRLNALQTYVTNQLEHACGLNPRAYRVADGEGLGGRGVVDGALAGRWVDLGSQRRAEACVKVGIEEWVVRNDLEFVSGGGLGLGLGR</sequence>
<evidence type="ECO:0000259" key="5">
    <source>
        <dbReference type="Pfam" id="PF10433"/>
    </source>
</evidence>
<reference evidence="7" key="1">
    <citation type="journal article" date="2020" name="Stud. Mycol.">
        <title>101 Dothideomycetes genomes: a test case for predicting lifestyles and emergence of pathogens.</title>
        <authorList>
            <person name="Haridas S."/>
            <person name="Albert R."/>
            <person name="Binder M."/>
            <person name="Bloem J."/>
            <person name="Labutti K."/>
            <person name="Salamov A."/>
            <person name="Andreopoulos B."/>
            <person name="Baker S."/>
            <person name="Barry K."/>
            <person name="Bills G."/>
            <person name="Bluhm B."/>
            <person name="Cannon C."/>
            <person name="Castanera R."/>
            <person name="Culley D."/>
            <person name="Daum C."/>
            <person name="Ezra D."/>
            <person name="Gonzalez J."/>
            <person name="Henrissat B."/>
            <person name="Kuo A."/>
            <person name="Liang C."/>
            <person name="Lipzen A."/>
            <person name="Lutzoni F."/>
            <person name="Magnuson J."/>
            <person name="Mondo S."/>
            <person name="Nolan M."/>
            <person name="Ohm R."/>
            <person name="Pangilinan J."/>
            <person name="Park H.-J."/>
            <person name="Ramirez L."/>
            <person name="Alfaro M."/>
            <person name="Sun H."/>
            <person name="Tritt A."/>
            <person name="Yoshinaga Y."/>
            <person name="Zwiers L.-H."/>
            <person name="Turgeon B."/>
            <person name="Goodwin S."/>
            <person name="Spatafora J."/>
            <person name="Crous P."/>
            <person name="Grigoriev I."/>
        </authorList>
    </citation>
    <scope>NUCLEOTIDE SEQUENCE</scope>
    <source>
        <strain evidence="7">CBS 113979</strain>
    </source>
</reference>
<dbReference type="Pfam" id="PF03178">
    <property type="entry name" value="CPSF_A"/>
    <property type="match status" value="1"/>
</dbReference>
<dbReference type="Pfam" id="PF23726">
    <property type="entry name" value="Beta-prop_RSE1_2nd"/>
    <property type="match status" value="1"/>
</dbReference>
<dbReference type="InterPro" id="IPR058543">
    <property type="entry name" value="Beta-prop_RSE1/DDB1/CPSF1_2nd"/>
</dbReference>
<feature type="domain" description="RSE1/DDB1/CPSF1 first beta-propeller" evidence="5">
    <location>
        <begin position="75"/>
        <end position="457"/>
    </location>
</feature>
<dbReference type="Pfam" id="PF10433">
    <property type="entry name" value="Beta-prop_RSE1_1st"/>
    <property type="match status" value="1"/>
</dbReference>
<dbReference type="EMBL" id="ML977137">
    <property type="protein sequence ID" value="KAF1992573.1"/>
    <property type="molecule type" value="Genomic_DNA"/>
</dbReference>
<dbReference type="InterPro" id="IPR018846">
    <property type="entry name" value="Beta-prop_RSE1/DDB1/CPSF1_1st"/>
</dbReference>
<evidence type="ECO:0000256" key="2">
    <source>
        <dbReference type="ARBA" id="ARBA00023242"/>
    </source>
</evidence>
<dbReference type="GO" id="GO:0005634">
    <property type="term" value="C:nucleus"/>
    <property type="evidence" value="ECO:0007669"/>
    <property type="project" value="UniProtKB-SubCell"/>
</dbReference>
<comment type="subcellular location">
    <subcellularLocation>
        <location evidence="1">Nucleus</location>
    </subcellularLocation>
</comment>
<dbReference type="GO" id="GO:0003676">
    <property type="term" value="F:nucleic acid binding"/>
    <property type="evidence" value="ECO:0007669"/>
    <property type="project" value="InterPro"/>
</dbReference>
<feature type="region of interest" description="Disordered" evidence="3">
    <location>
        <begin position="471"/>
        <end position="503"/>
    </location>
</feature>
<proteinExistence type="predicted"/>
<feature type="domain" description="RSE1/DDB1/CPSF1 C-terminal" evidence="4">
    <location>
        <begin position="1025"/>
        <end position="1368"/>
    </location>
</feature>
<evidence type="ECO:0000313" key="7">
    <source>
        <dbReference type="EMBL" id="KAF1992573.1"/>
    </source>
</evidence>
<protein>
    <submittedName>
        <fullName evidence="7">Protein CFT1</fullName>
    </submittedName>
</protein>
<dbReference type="Proteomes" id="UP000800041">
    <property type="component" value="Unassembled WGS sequence"/>
</dbReference>
<dbReference type="InterPro" id="IPR015943">
    <property type="entry name" value="WD40/YVTN_repeat-like_dom_sf"/>
</dbReference>
<keyword evidence="2" id="KW-0539">Nucleus</keyword>
<feature type="compositionally biased region" description="Acidic residues" evidence="3">
    <location>
        <begin position="476"/>
        <end position="495"/>
    </location>
</feature>
<evidence type="ECO:0000259" key="6">
    <source>
        <dbReference type="Pfam" id="PF23726"/>
    </source>
</evidence>
<evidence type="ECO:0000313" key="8">
    <source>
        <dbReference type="Proteomes" id="UP000800041"/>
    </source>
</evidence>
<evidence type="ECO:0000256" key="3">
    <source>
        <dbReference type="SAM" id="MobiDB-lite"/>
    </source>
</evidence>
<feature type="domain" description="RSE1/DDB1/CPSF1 second beta-propeller" evidence="6">
    <location>
        <begin position="575"/>
        <end position="930"/>
    </location>
</feature>
<dbReference type="PANTHER" id="PTHR10644">
    <property type="entry name" value="DNA REPAIR/RNA PROCESSING CPSF FAMILY"/>
    <property type="match status" value="1"/>
</dbReference>
<organism evidence="7 8">
    <name type="scientific">Aulographum hederae CBS 113979</name>
    <dbReference type="NCBI Taxonomy" id="1176131"/>
    <lineage>
        <taxon>Eukaryota</taxon>
        <taxon>Fungi</taxon>
        <taxon>Dikarya</taxon>
        <taxon>Ascomycota</taxon>
        <taxon>Pezizomycotina</taxon>
        <taxon>Dothideomycetes</taxon>
        <taxon>Pleosporomycetidae</taxon>
        <taxon>Aulographales</taxon>
        <taxon>Aulographaceae</taxon>
    </lineage>
</organism>
<accession>A0A6G1HHB8</accession>
<keyword evidence="8" id="KW-1185">Reference proteome</keyword>
<dbReference type="OrthoDB" id="6109at2759"/>
<dbReference type="FunFam" id="2.130.10.10:FF:000625">
    <property type="entry name" value="mRNA cleavage and polyadenylation factor subunit"/>
    <property type="match status" value="1"/>
</dbReference>
<dbReference type="InterPro" id="IPR004871">
    <property type="entry name" value="RSE1/DDB1/CPSF1_C"/>
</dbReference>
<evidence type="ECO:0000259" key="4">
    <source>
        <dbReference type="Pfam" id="PF03178"/>
    </source>
</evidence>
<dbReference type="InterPro" id="IPR050358">
    <property type="entry name" value="RSE1/DDB1/CFT1"/>
</dbReference>
<dbReference type="Gene3D" id="2.130.10.10">
    <property type="entry name" value="YVTN repeat-like/Quinoprotein amine dehydrogenase"/>
    <property type="match status" value="2"/>
</dbReference>